<dbReference type="InterPro" id="IPR027417">
    <property type="entry name" value="P-loop_NTPase"/>
</dbReference>
<accession>A0ABP6RTN7</accession>
<comment type="caution">
    <text evidence="5">The sequence shown here is derived from an EMBL/GenBank/DDBJ whole genome shotgun (WGS) entry which is preliminary data.</text>
</comment>
<dbReference type="InterPro" id="IPR008978">
    <property type="entry name" value="HSP20-like_chaperone"/>
</dbReference>
<sequence>MAGLLGDRSVRPGNSPDPIQRPPLRILLFTGKGGVGKTTLAAATAARLAELGQKVLVVSTDPAHSLGDSLGAALSADPAEVELRAGQRTARLHAAEVQTRDLLDRAWADLREHLRTMLLGAGVGELDAEELTHLPGVEDLLALAEVHRFAAGGMWDTVVVDCGPTAETLRLLALPESLSGYLERLFPAHRRVVRGLLAGVAGSANVERWDGVADALGRLADRLLELRTMLLSPRTGVRLVLTPEAVVAAETRRTLTALALQQVRVDGLVANRLVPHPGSARGEAATWLRTRRREQENVLAEVRAATDLPVRAVLHRAAEPVGAALLELADELYGEDDPLAGAASAPEVELGGGGRSLDAEYTLRLGLPLHEDAEVDLARIGDELAVTVDGRRRLIALPAVLRRCAVTGAVAADDGLTVSFRPDPGQWMR</sequence>
<dbReference type="Pfam" id="PF17886">
    <property type="entry name" value="ArsA_HSP20"/>
    <property type="match status" value="1"/>
</dbReference>
<evidence type="ECO:0000259" key="3">
    <source>
        <dbReference type="Pfam" id="PF02374"/>
    </source>
</evidence>
<evidence type="ECO:0000259" key="4">
    <source>
        <dbReference type="Pfam" id="PF17886"/>
    </source>
</evidence>
<protein>
    <submittedName>
        <fullName evidence="5">ArsA family ATPase</fullName>
    </submittedName>
</protein>
<comment type="similarity">
    <text evidence="1">Belongs to the arsA ATPase family.</text>
</comment>
<gene>
    <name evidence="5" type="ORF">GCM10020366_45800</name>
</gene>
<evidence type="ECO:0000313" key="6">
    <source>
        <dbReference type="Proteomes" id="UP001500483"/>
    </source>
</evidence>
<organism evidence="5 6">
    <name type="scientific">Saccharopolyspora gregorii</name>
    <dbReference type="NCBI Taxonomy" id="33914"/>
    <lineage>
        <taxon>Bacteria</taxon>
        <taxon>Bacillati</taxon>
        <taxon>Actinomycetota</taxon>
        <taxon>Actinomycetes</taxon>
        <taxon>Pseudonocardiales</taxon>
        <taxon>Pseudonocardiaceae</taxon>
        <taxon>Saccharopolyspora</taxon>
    </lineage>
</organism>
<dbReference type="Pfam" id="PF02374">
    <property type="entry name" value="ArsA_ATPase"/>
    <property type="match status" value="1"/>
</dbReference>
<feature type="domain" description="ArsA/GET3 Anion-transporting ATPase-like" evidence="3">
    <location>
        <begin position="25"/>
        <end position="333"/>
    </location>
</feature>
<name>A0ABP6RTN7_9PSEU</name>
<dbReference type="CDD" id="cd02035">
    <property type="entry name" value="ArsA"/>
    <property type="match status" value="1"/>
</dbReference>
<evidence type="ECO:0000256" key="1">
    <source>
        <dbReference type="ARBA" id="ARBA00011040"/>
    </source>
</evidence>
<proteinExistence type="inferred from homology"/>
<feature type="domain" description="ArsA HSP20-like" evidence="4">
    <location>
        <begin position="358"/>
        <end position="420"/>
    </location>
</feature>
<keyword evidence="6" id="KW-1185">Reference proteome</keyword>
<reference evidence="6" key="1">
    <citation type="journal article" date="2019" name="Int. J. Syst. Evol. Microbiol.">
        <title>The Global Catalogue of Microorganisms (GCM) 10K type strain sequencing project: providing services to taxonomists for standard genome sequencing and annotation.</title>
        <authorList>
            <consortium name="The Broad Institute Genomics Platform"/>
            <consortium name="The Broad Institute Genome Sequencing Center for Infectious Disease"/>
            <person name="Wu L."/>
            <person name="Ma J."/>
        </authorList>
    </citation>
    <scope>NUCLEOTIDE SEQUENCE [LARGE SCALE GENOMIC DNA]</scope>
    <source>
        <strain evidence="6">JCM 9687</strain>
    </source>
</reference>
<evidence type="ECO:0000256" key="2">
    <source>
        <dbReference type="SAM" id="MobiDB-lite"/>
    </source>
</evidence>
<dbReference type="InterPro" id="IPR025723">
    <property type="entry name" value="ArsA/GET3_ATPase-like"/>
</dbReference>
<dbReference type="SUPFAM" id="SSF52540">
    <property type="entry name" value="P-loop containing nucleoside triphosphate hydrolases"/>
    <property type="match status" value="1"/>
</dbReference>
<dbReference type="Gene3D" id="3.40.50.300">
    <property type="entry name" value="P-loop containing nucleotide triphosphate hydrolases"/>
    <property type="match status" value="1"/>
</dbReference>
<evidence type="ECO:0000313" key="5">
    <source>
        <dbReference type="EMBL" id="GAA3361523.1"/>
    </source>
</evidence>
<dbReference type="PANTHER" id="PTHR10803:SF3">
    <property type="entry name" value="ATPASE GET3"/>
    <property type="match status" value="1"/>
</dbReference>
<dbReference type="InterPro" id="IPR016300">
    <property type="entry name" value="ATPase_ArsA/GET3"/>
</dbReference>
<dbReference type="EMBL" id="BAAAYK010000038">
    <property type="protein sequence ID" value="GAA3361523.1"/>
    <property type="molecule type" value="Genomic_DNA"/>
</dbReference>
<dbReference type="PANTHER" id="PTHR10803">
    <property type="entry name" value="ARSENICAL PUMP-DRIVING ATPASE ARSENITE-TRANSLOCATING ATPASE"/>
    <property type="match status" value="1"/>
</dbReference>
<dbReference type="Gene3D" id="2.60.40.790">
    <property type="match status" value="1"/>
</dbReference>
<dbReference type="NCBIfam" id="TIGR00345">
    <property type="entry name" value="GET3_arsA_TRC40"/>
    <property type="match status" value="1"/>
</dbReference>
<feature type="region of interest" description="Disordered" evidence="2">
    <location>
        <begin position="1"/>
        <end position="22"/>
    </location>
</feature>
<dbReference type="Proteomes" id="UP001500483">
    <property type="component" value="Unassembled WGS sequence"/>
</dbReference>
<dbReference type="InterPro" id="IPR040612">
    <property type="entry name" value="ArsA_HSP20-like"/>
</dbReference>